<keyword evidence="1" id="KW-0472">Membrane</keyword>
<feature type="transmembrane region" description="Helical" evidence="1">
    <location>
        <begin position="29"/>
        <end position="52"/>
    </location>
</feature>
<dbReference type="AlphaFoldDB" id="A0A2W7MGV5"/>
<keyword evidence="1" id="KW-1133">Transmembrane helix</keyword>
<evidence type="ECO:0000259" key="2">
    <source>
        <dbReference type="Pfam" id="PF04982"/>
    </source>
</evidence>
<keyword evidence="1" id="KW-0812">Transmembrane</keyword>
<reference evidence="3 4" key="1">
    <citation type="submission" date="2018-06" db="EMBL/GenBank/DDBJ databases">
        <title>Genomic Encyclopedia of Type Strains, Phase IV (KMG-IV): sequencing the most valuable type-strain genomes for metagenomic binning, comparative biology and taxonomic classification.</title>
        <authorList>
            <person name="Goeker M."/>
        </authorList>
    </citation>
    <scope>NUCLEOTIDE SEQUENCE [LARGE SCALE GENOMIC DNA]</scope>
    <source>
        <strain evidence="3 4">DSM 5</strain>
    </source>
</reference>
<name>A0A2W7MGV5_9BACI</name>
<dbReference type="EMBL" id="QKZI01000002">
    <property type="protein sequence ID" value="PZX05768.1"/>
    <property type="molecule type" value="Genomic_DNA"/>
</dbReference>
<feature type="transmembrane region" description="Helical" evidence="1">
    <location>
        <begin position="144"/>
        <end position="165"/>
    </location>
</feature>
<feature type="transmembrane region" description="Helical" evidence="1">
    <location>
        <begin position="101"/>
        <end position="124"/>
    </location>
</feature>
<dbReference type="PANTHER" id="PTHR33741">
    <property type="entry name" value="TRANSMEMBRANE PROTEIN DDB_G0269096-RELATED"/>
    <property type="match status" value="1"/>
</dbReference>
<feature type="transmembrane region" description="Helical" evidence="1">
    <location>
        <begin position="58"/>
        <end position="80"/>
    </location>
</feature>
<dbReference type="Proteomes" id="UP000248646">
    <property type="component" value="Unassembled WGS sequence"/>
</dbReference>
<dbReference type="InterPro" id="IPR058581">
    <property type="entry name" value="TM_HPP"/>
</dbReference>
<accession>A0A2W7MGV5</accession>
<dbReference type="Pfam" id="PF04982">
    <property type="entry name" value="TM_HPP"/>
    <property type="match status" value="1"/>
</dbReference>
<organism evidence="3 4">
    <name type="scientific">Psychrobacillus insolitus</name>
    <dbReference type="NCBI Taxonomy" id="1461"/>
    <lineage>
        <taxon>Bacteria</taxon>
        <taxon>Bacillati</taxon>
        <taxon>Bacillota</taxon>
        <taxon>Bacilli</taxon>
        <taxon>Bacillales</taxon>
        <taxon>Bacillaceae</taxon>
        <taxon>Psychrobacillus</taxon>
    </lineage>
</organism>
<proteinExistence type="predicted"/>
<evidence type="ECO:0000313" key="3">
    <source>
        <dbReference type="EMBL" id="PZX05768.1"/>
    </source>
</evidence>
<dbReference type="OrthoDB" id="9811720at2"/>
<dbReference type="InterPro" id="IPR007065">
    <property type="entry name" value="HPP"/>
</dbReference>
<evidence type="ECO:0000313" key="4">
    <source>
        <dbReference type="Proteomes" id="UP000248646"/>
    </source>
</evidence>
<feature type="domain" description="HPP transmembrane region" evidence="2">
    <location>
        <begin position="28"/>
        <end position="176"/>
    </location>
</feature>
<protein>
    <submittedName>
        <fullName evidence="3">HPP family protein</fullName>
    </submittedName>
</protein>
<sequence>MENDVIKEGNLLKCYFSKMKGDTPITQHFSVVDALIGAFGGFICIFTFLELAELTTPIWILASFAPSGMLAFIAWNAPVGQPRNIIGSHLIASFIGISMQNLFGSTPLLISIAVCLTIFCMLLTRTFHPPACGNALIIMIEGYSWSFLFTTVLLGTIIIILYALIINNLHPRRKYPMYW</sequence>
<evidence type="ECO:0000256" key="1">
    <source>
        <dbReference type="SAM" id="Phobius"/>
    </source>
</evidence>
<dbReference type="RefSeq" id="WP_111439213.1">
    <property type="nucleotide sequence ID" value="NZ_QKZI01000002.1"/>
</dbReference>
<keyword evidence="4" id="KW-1185">Reference proteome</keyword>
<dbReference type="PANTHER" id="PTHR33741:SF5">
    <property type="entry name" value="TRANSMEMBRANE PROTEIN DDB_G0269096-RELATED"/>
    <property type="match status" value="1"/>
</dbReference>
<gene>
    <name evidence="3" type="ORF">C7437_102232</name>
</gene>
<comment type="caution">
    <text evidence="3">The sequence shown here is derived from an EMBL/GenBank/DDBJ whole genome shotgun (WGS) entry which is preliminary data.</text>
</comment>